<name>A0A317G4Q3_BUTFI</name>
<dbReference type="Proteomes" id="UP000245488">
    <property type="component" value="Chromosome"/>
</dbReference>
<reference evidence="2 3" key="1">
    <citation type="submission" date="2017-09" db="EMBL/GenBank/DDBJ databases">
        <title>High-quality draft genome sequence of Butyrivibrio fibrisolvens INBov1, isolated from cow rumen.</title>
        <authorList>
            <person name="Rodriguez Hernaez J."/>
            <person name="Rivarola M."/>
            <person name="Paniego N."/>
            <person name="Cravero S."/>
            <person name="Ceron Cucchi M."/>
            <person name="Martinez M.C."/>
        </authorList>
    </citation>
    <scope>NUCLEOTIDE SEQUENCE [LARGE SCALE GENOMIC DNA]</scope>
    <source>
        <strain evidence="2 3">INBov1</strain>
    </source>
</reference>
<accession>A0A317G4Q3</accession>
<evidence type="ECO:0000313" key="3">
    <source>
        <dbReference type="Proteomes" id="UP000245488"/>
    </source>
</evidence>
<dbReference type="AlphaFoldDB" id="A0A317G4Q3"/>
<keyword evidence="3" id="KW-1185">Reference proteome</keyword>
<proteinExistence type="predicted"/>
<dbReference type="RefSeq" id="WP_110073058.1">
    <property type="nucleotide sequence ID" value="NZ_CM009896.1"/>
</dbReference>
<evidence type="ECO:0000256" key="1">
    <source>
        <dbReference type="SAM" id="Phobius"/>
    </source>
</evidence>
<feature type="transmembrane region" description="Helical" evidence="1">
    <location>
        <begin position="23"/>
        <end position="40"/>
    </location>
</feature>
<keyword evidence="1" id="KW-1133">Transmembrane helix</keyword>
<organism evidence="2 3">
    <name type="scientific">Butyrivibrio fibrisolvens</name>
    <dbReference type="NCBI Taxonomy" id="831"/>
    <lineage>
        <taxon>Bacteria</taxon>
        <taxon>Bacillati</taxon>
        <taxon>Bacillota</taxon>
        <taxon>Clostridia</taxon>
        <taxon>Lachnospirales</taxon>
        <taxon>Lachnospiraceae</taxon>
        <taxon>Butyrivibrio</taxon>
    </lineage>
</organism>
<protein>
    <submittedName>
        <fullName evidence="2">Uncharacterized protein</fullName>
    </submittedName>
</protein>
<evidence type="ECO:0000313" key="2">
    <source>
        <dbReference type="EMBL" id="PWT27653.1"/>
    </source>
</evidence>
<gene>
    <name evidence="2" type="ORF">CPT75_11380</name>
</gene>
<keyword evidence="1" id="KW-0812">Transmembrane</keyword>
<dbReference type="EMBL" id="NXNG01000001">
    <property type="protein sequence ID" value="PWT27653.1"/>
    <property type="molecule type" value="Genomic_DNA"/>
</dbReference>
<keyword evidence="1" id="KW-0472">Membrane</keyword>
<sequence length="148" mass="17384">MDTKRNEIHNFECIGWYVMKKRIIVTSIIVVLVMFLFLLAEYGRKEIVSVHNPSNSDYYIKIYQIGYIPNDEYKCLCILYGPNGEISNEQFDAISIESGNPKYMKEGYNINTYWTDEFAAVRVSDCNLGEVERKYYLDGRIILTQLYK</sequence>
<comment type="caution">
    <text evidence="2">The sequence shown here is derived from an EMBL/GenBank/DDBJ whole genome shotgun (WGS) entry which is preliminary data.</text>
</comment>